<dbReference type="InterPro" id="IPR003591">
    <property type="entry name" value="Leu-rich_rpt_typical-subtyp"/>
</dbReference>
<reference evidence="8" key="1">
    <citation type="submission" date="2022-11" db="UniProtKB">
        <authorList>
            <consortium name="EnsemblMetazoa"/>
        </authorList>
    </citation>
    <scope>IDENTIFICATION</scope>
</reference>
<dbReference type="Proteomes" id="UP000887568">
    <property type="component" value="Unplaced"/>
</dbReference>
<dbReference type="GeneID" id="119737242"/>
<evidence type="ECO:0000259" key="7">
    <source>
        <dbReference type="SMART" id="SM00082"/>
    </source>
</evidence>
<dbReference type="PANTHER" id="PTHR45712">
    <property type="entry name" value="AGAP008170-PA"/>
    <property type="match status" value="1"/>
</dbReference>
<dbReference type="EnsemblMetazoa" id="XM_038211440.1">
    <property type="protein sequence ID" value="XP_038067368.1"/>
    <property type="gene ID" value="LOC119737242"/>
</dbReference>
<feature type="chain" id="PRO_5037297678" description="LRRCT domain-containing protein" evidence="6">
    <location>
        <begin position="47"/>
        <end position="556"/>
    </location>
</feature>
<evidence type="ECO:0000256" key="5">
    <source>
        <dbReference type="SAM" id="Phobius"/>
    </source>
</evidence>
<dbReference type="Gene3D" id="3.80.10.10">
    <property type="entry name" value="Ribonuclease Inhibitor"/>
    <property type="match status" value="3"/>
</dbReference>
<keyword evidence="4" id="KW-0325">Glycoprotein</keyword>
<sequence>MGEAVDGSQQDLEMYSAVRAGKWTLILRVLLLVWLLIGCETQGSQACPELCECQDLTVTCPDATEIPTDIPPETTVLMFPHHRFTNLPSYTFVPHDLLNLRELHIRQGNLEVIDENAFHGLPELIKLHLDYNNIQDIDANAFDGLSKVDYLYLYYNKLQQIHPRQFAGLPRLRWLSLSFNALTDIPANSFQGLERLLTLYIRYNHLSELRDYQSFSGLHQLQLLSLENNHALRTIGDETFSQLYSLTDLELGGNQLTSDSFTEATFSGLHKLRTLNFHDNPLGFIPALSFSAIPQLETLYLTSCQLRSVQHEDFQYAPDLRKLYLDNNVALKEIPVHALSTLPQLEVFHFSQNSLTDIPEYSFKNVTSLKEMFITDSKLSSIDENGLDGLGNLVELDLSNNELTTLAETTLDSIRYSSGLKIDLGDNPWACDCHMRDFLQWVDERFTPRQIQQIFNITEHQPKCLSPPQYAGSSIFEIPTHDLNCKAPPPKDISHEINQRRVTIGSCVSLAIVVILCTVGGILFYRRRQRKLREMLRRYGSRDNVSSFPLDDNVSI</sequence>
<evidence type="ECO:0000313" key="8">
    <source>
        <dbReference type="EnsemblMetazoa" id="XP_038067368.1"/>
    </source>
</evidence>
<evidence type="ECO:0000256" key="3">
    <source>
        <dbReference type="ARBA" id="ARBA00022737"/>
    </source>
</evidence>
<dbReference type="RefSeq" id="XP_038067368.1">
    <property type="nucleotide sequence ID" value="XM_038211440.1"/>
</dbReference>
<dbReference type="AlphaFoldDB" id="A0A914AUM9"/>
<dbReference type="FunFam" id="3.80.10.10:FF:000770">
    <property type="entry name" value="Uncharacterized protein"/>
    <property type="match status" value="1"/>
</dbReference>
<dbReference type="FunFam" id="3.80.10.10:FF:001360">
    <property type="entry name" value="Uncharacterized protein"/>
    <property type="match status" value="1"/>
</dbReference>
<evidence type="ECO:0000313" key="9">
    <source>
        <dbReference type="Proteomes" id="UP000887568"/>
    </source>
</evidence>
<dbReference type="SMART" id="SM00082">
    <property type="entry name" value="LRRCT"/>
    <property type="match status" value="1"/>
</dbReference>
<dbReference type="SMART" id="SM00369">
    <property type="entry name" value="LRR_TYP"/>
    <property type="match status" value="12"/>
</dbReference>
<dbReference type="PROSITE" id="PS51450">
    <property type="entry name" value="LRR"/>
    <property type="match status" value="3"/>
</dbReference>
<dbReference type="InterPro" id="IPR050333">
    <property type="entry name" value="SLRP"/>
</dbReference>
<keyword evidence="5" id="KW-0472">Membrane</keyword>
<evidence type="ECO:0000256" key="1">
    <source>
        <dbReference type="ARBA" id="ARBA00022614"/>
    </source>
</evidence>
<dbReference type="PANTHER" id="PTHR45712:SF22">
    <property type="entry name" value="INSULIN-LIKE GROWTH FACTOR-BINDING PROTEIN COMPLEX ACID LABILE SUBUNIT"/>
    <property type="match status" value="1"/>
</dbReference>
<dbReference type="InterPro" id="IPR001611">
    <property type="entry name" value="Leu-rich_rpt"/>
</dbReference>
<dbReference type="GO" id="GO:0005615">
    <property type="term" value="C:extracellular space"/>
    <property type="evidence" value="ECO:0007669"/>
    <property type="project" value="TreeGrafter"/>
</dbReference>
<dbReference type="SUPFAM" id="SSF52058">
    <property type="entry name" value="L domain-like"/>
    <property type="match status" value="1"/>
</dbReference>
<evidence type="ECO:0000256" key="6">
    <source>
        <dbReference type="SAM" id="SignalP"/>
    </source>
</evidence>
<dbReference type="SMART" id="SM00364">
    <property type="entry name" value="LRR_BAC"/>
    <property type="match status" value="5"/>
</dbReference>
<dbReference type="OMA" id="INCDCYY"/>
<feature type="signal peptide" evidence="6">
    <location>
        <begin position="1"/>
        <end position="46"/>
    </location>
</feature>
<dbReference type="OrthoDB" id="694479at2759"/>
<keyword evidence="2 6" id="KW-0732">Signal</keyword>
<dbReference type="Pfam" id="PF13855">
    <property type="entry name" value="LRR_8"/>
    <property type="match status" value="3"/>
</dbReference>
<proteinExistence type="predicted"/>
<keyword evidence="9" id="KW-1185">Reference proteome</keyword>
<evidence type="ECO:0000256" key="2">
    <source>
        <dbReference type="ARBA" id="ARBA00022729"/>
    </source>
</evidence>
<feature type="domain" description="LRRCT" evidence="7">
    <location>
        <begin position="427"/>
        <end position="486"/>
    </location>
</feature>
<organism evidence="8 9">
    <name type="scientific">Patiria miniata</name>
    <name type="common">Bat star</name>
    <name type="synonym">Asterina miniata</name>
    <dbReference type="NCBI Taxonomy" id="46514"/>
    <lineage>
        <taxon>Eukaryota</taxon>
        <taxon>Metazoa</taxon>
        <taxon>Echinodermata</taxon>
        <taxon>Eleutherozoa</taxon>
        <taxon>Asterozoa</taxon>
        <taxon>Asteroidea</taxon>
        <taxon>Valvatacea</taxon>
        <taxon>Valvatida</taxon>
        <taxon>Asterinidae</taxon>
        <taxon>Patiria</taxon>
    </lineage>
</organism>
<accession>A0A914AUM9</accession>
<name>A0A914AUM9_PATMI</name>
<dbReference type="InterPro" id="IPR000483">
    <property type="entry name" value="Cys-rich_flank_reg_C"/>
</dbReference>
<feature type="transmembrane region" description="Helical" evidence="5">
    <location>
        <begin position="502"/>
        <end position="525"/>
    </location>
</feature>
<keyword evidence="3" id="KW-0677">Repeat</keyword>
<keyword evidence="5" id="KW-0812">Transmembrane</keyword>
<dbReference type="InterPro" id="IPR032675">
    <property type="entry name" value="LRR_dom_sf"/>
</dbReference>
<protein>
    <recommendedName>
        <fullName evidence="7">LRRCT domain-containing protein</fullName>
    </recommendedName>
</protein>
<keyword evidence="5" id="KW-1133">Transmembrane helix</keyword>
<evidence type="ECO:0000256" key="4">
    <source>
        <dbReference type="ARBA" id="ARBA00023180"/>
    </source>
</evidence>
<keyword evidence="1" id="KW-0433">Leucine-rich repeat</keyword>